<reference evidence="3 4" key="1">
    <citation type="journal article" date="2007" name="Nature">
        <title>Evolution of genes and genomes on the Drosophila phylogeny.</title>
        <authorList>
            <consortium name="Drosophila 12 Genomes Consortium"/>
            <person name="Clark A.G."/>
            <person name="Eisen M.B."/>
            <person name="Smith D.R."/>
            <person name="Bergman C.M."/>
            <person name="Oliver B."/>
            <person name="Markow T.A."/>
            <person name="Kaufman T.C."/>
            <person name="Kellis M."/>
            <person name="Gelbart W."/>
            <person name="Iyer V.N."/>
            <person name="Pollard D.A."/>
            <person name="Sackton T.B."/>
            <person name="Larracuente A.M."/>
            <person name="Singh N.D."/>
            <person name="Abad J.P."/>
            <person name="Abt D.N."/>
            <person name="Adryan B."/>
            <person name="Aguade M."/>
            <person name="Akashi H."/>
            <person name="Anderson W.W."/>
            <person name="Aquadro C.F."/>
            <person name="Ardell D.H."/>
            <person name="Arguello R."/>
            <person name="Artieri C.G."/>
            <person name="Barbash D.A."/>
            <person name="Barker D."/>
            <person name="Barsanti P."/>
            <person name="Batterham P."/>
            <person name="Batzoglou S."/>
            <person name="Begun D."/>
            <person name="Bhutkar A."/>
            <person name="Blanco E."/>
            <person name="Bosak S.A."/>
            <person name="Bradley R.K."/>
            <person name="Brand A.D."/>
            <person name="Brent M.R."/>
            <person name="Brooks A.N."/>
            <person name="Brown R.H."/>
            <person name="Butlin R.K."/>
            <person name="Caggese C."/>
            <person name="Calvi B.R."/>
            <person name="Bernardo de Carvalho A."/>
            <person name="Caspi A."/>
            <person name="Castrezana S."/>
            <person name="Celniker S.E."/>
            <person name="Chang J.L."/>
            <person name="Chapple C."/>
            <person name="Chatterji S."/>
            <person name="Chinwalla A."/>
            <person name="Civetta A."/>
            <person name="Clifton S.W."/>
            <person name="Comeron J.M."/>
            <person name="Costello J.C."/>
            <person name="Coyne J.A."/>
            <person name="Daub J."/>
            <person name="David R.G."/>
            <person name="Delcher A.L."/>
            <person name="Delehaunty K."/>
            <person name="Do C.B."/>
            <person name="Ebling H."/>
            <person name="Edwards K."/>
            <person name="Eickbush T."/>
            <person name="Evans J.D."/>
            <person name="Filipski A."/>
            <person name="Findeiss S."/>
            <person name="Freyhult E."/>
            <person name="Fulton L."/>
            <person name="Fulton R."/>
            <person name="Garcia A.C."/>
            <person name="Gardiner A."/>
            <person name="Garfield D.A."/>
            <person name="Garvin B.E."/>
            <person name="Gibson G."/>
            <person name="Gilbert D."/>
            <person name="Gnerre S."/>
            <person name="Godfrey J."/>
            <person name="Good R."/>
            <person name="Gotea V."/>
            <person name="Gravely B."/>
            <person name="Greenberg A.J."/>
            <person name="Griffiths-Jones S."/>
            <person name="Gross S."/>
            <person name="Guigo R."/>
            <person name="Gustafson E.A."/>
            <person name="Haerty W."/>
            <person name="Hahn M.W."/>
            <person name="Halligan D.L."/>
            <person name="Halpern A.L."/>
            <person name="Halter G.M."/>
            <person name="Han M.V."/>
            <person name="Heger A."/>
            <person name="Hillier L."/>
            <person name="Hinrichs A.S."/>
            <person name="Holmes I."/>
            <person name="Hoskins R.A."/>
            <person name="Hubisz M.J."/>
            <person name="Hultmark D."/>
            <person name="Huntley M.A."/>
            <person name="Jaffe D.B."/>
            <person name="Jagadeeshan S."/>
            <person name="Jeck W.R."/>
            <person name="Johnson J."/>
            <person name="Jones C.D."/>
            <person name="Jordan W.C."/>
            <person name="Karpen G.H."/>
            <person name="Kataoka E."/>
            <person name="Keightley P.D."/>
            <person name="Kheradpour P."/>
            <person name="Kirkness E.F."/>
            <person name="Koerich L.B."/>
            <person name="Kristiansen K."/>
            <person name="Kudrna D."/>
            <person name="Kulathinal R.J."/>
            <person name="Kumar S."/>
            <person name="Kwok R."/>
            <person name="Lander E."/>
            <person name="Langley C.H."/>
            <person name="Lapoint R."/>
            <person name="Lazzaro B.P."/>
            <person name="Lee S.J."/>
            <person name="Levesque L."/>
            <person name="Li R."/>
            <person name="Lin C.F."/>
            <person name="Lin M.F."/>
            <person name="Lindblad-Toh K."/>
            <person name="Llopart A."/>
            <person name="Long M."/>
            <person name="Low L."/>
            <person name="Lozovsky E."/>
            <person name="Lu J."/>
            <person name="Luo M."/>
            <person name="Machado C.A."/>
            <person name="Makalowski W."/>
            <person name="Marzo M."/>
            <person name="Matsuda M."/>
            <person name="Matzkin L."/>
            <person name="McAllister B."/>
            <person name="McBride C.S."/>
            <person name="McKernan B."/>
            <person name="McKernan K."/>
            <person name="Mendez-Lago M."/>
            <person name="Minx P."/>
            <person name="Mollenhauer M.U."/>
            <person name="Montooth K."/>
            <person name="Mount S.M."/>
            <person name="Mu X."/>
            <person name="Myers E."/>
            <person name="Negre B."/>
            <person name="Newfeld S."/>
            <person name="Nielsen R."/>
            <person name="Noor M.A."/>
            <person name="O'Grady P."/>
            <person name="Pachter L."/>
            <person name="Papaceit M."/>
            <person name="Parisi M.J."/>
            <person name="Parisi M."/>
            <person name="Parts L."/>
            <person name="Pedersen J.S."/>
            <person name="Pesole G."/>
            <person name="Phillippy A.M."/>
            <person name="Ponting C.P."/>
            <person name="Pop M."/>
            <person name="Porcelli D."/>
            <person name="Powell J.R."/>
            <person name="Prohaska S."/>
            <person name="Pruitt K."/>
            <person name="Puig M."/>
            <person name="Quesneville H."/>
            <person name="Ram K.R."/>
            <person name="Rand D."/>
            <person name="Rasmussen M.D."/>
            <person name="Reed L.K."/>
            <person name="Reenan R."/>
            <person name="Reily A."/>
            <person name="Remington K.A."/>
            <person name="Rieger T.T."/>
            <person name="Ritchie M.G."/>
            <person name="Robin C."/>
            <person name="Rogers Y.H."/>
            <person name="Rohde C."/>
            <person name="Rozas J."/>
            <person name="Rubenfield M.J."/>
            <person name="Ruiz A."/>
            <person name="Russo S."/>
            <person name="Salzberg S.L."/>
            <person name="Sanchez-Gracia A."/>
            <person name="Saranga D.J."/>
            <person name="Sato H."/>
            <person name="Schaeffer S.W."/>
            <person name="Schatz M.C."/>
            <person name="Schlenke T."/>
            <person name="Schwartz R."/>
            <person name="Segarra C."/>
            <person name="Singh R.S."/>
            <person name="Sirot L."/>
            <person name="Sirota M."/>
            <person name="Sisneros N.B."/>
            <person name="Smith C.D."/>
            <person name="Smith T.F."/>
            <person name="Spieth J."/>
            <person name="Stage D.E."/>
            <person name="Stark A."/>
            <person name="Stephan W."/>
            <person name="Strausberg R.L."/>
            <person name="Strempel S."/>
            <person name="Sturgill D."/>
            <person name="Sutton G."/>
            <person name="Sutton G.G."/>
            <person name="Tao W."/>
            <person name="Teichmann S."/>
            <person name="Tobari Y.N."/>
            <person name="Tomimura Y."/>
            <person name="Tsolas J.M."/>
            <person name="Valente V.L."/>
            <person name="Venter E."/>
            <person name="Venter J.C."/>
            <person name="Vicario S."/>
            <person name="Vieira F.G."/>
            <person name="Vilella A.J."/>
            <person name="Villasante A."/>
            <person name="Walenz B."/>
            <person name="Wang J."/>
            <person name="Wasserman M."/>
            <person name="Watts T."/>
            <person name="Wilson D."/>
            <person name="Wilson R.K."/>
            <person name="Wing R.A."/>
            <person name="Wolfner M.F."/>
            <person name="Wong A."/>
            <person name="Wong G.K."/>
            <person name="Wu C.I."/>
            <person name="Wu G."/>
            <person name="Yamamoto D."/>
            <person name="Yang H.P."/>
            <person name="Yang S.P."/>
            <person name="Yorke J.A."/>
            <person name="Yoshida K."/>
            <person name="Zdobnov E."/>
            <person name="Zhang P."/>
            <person name="Zhang Y."/>
            <person name="Zimin A.V."/>
            <person name="Baldwin J."/>
            <person name="Abdouelleil A."/>
            <person name="Abdulkadir J."/>
            <person name="Abebe A."/>
            <person name="Abera B."/>
            <person name="Abreu J."/>
            <person name="Acer S.C."/>
            <person name="Aftuck L."/>
            <person name="Alexander A."/>
            <person name="An P."/>
            <person name="Anderson E."/>
            <person name="Anderson S."/>
            <person name="Arachi H."/>
            <person name="Azer M."/>
            <person name="Bachantsang P."/>
            <person name="Barry A."/>
            <person name="Bayul T."/>
            <person name="Berlin A."/>
            <person name="Bessette D."/>
            <person name="Bloom T."/>
            <person name="Blye J."/>
            <person name="Boguslavskiy L."/>
            <person name="Bonnet C."/>
            <person name="Boukhgalter B."/>
            <person name="Bourzgui I."/>
            <person name="Brown A."/>
            <person name="Cahill P."/>
            <person name="Channer S."/>
            <person name="Cheshatsang Y."/>
            <person name="Chuda L."/>
            <person name="Citroen M."/>
            <person name="Collymore A."/>
            <person name="Cooke P."/>
            <person name="Costello M."/>
            <person name="D'Aco K."/>
            <person name="Daza R."/>
            <person name="De Haan G."/>
            <person name="DeGray S."/>
            <person name="DeMaso C."/>
            <person name="Dhargay N."/>
            <person name="Dooley K."/>
            <person name="Dooley E."/>
            <person name="Doricent M."/>
            <person name="Dorje P."/>
            <person name="Dorjee K."/>
            <person name="Dupes A."/>
            <person name="Elong R."/>
            <person name="Falk J."/>
            <person name="Farina A."/>
            <person name="Faro S."/>
            <person name="Ferguson D."/>
            <person name="Fisher S."/>
            <person name="Foley C.D."/>
            <person name="Franke A."/>
            <person name="Friedrich D."/>
            <person name="Gadbois L."/>
            <person name="Gearin G."/>
            <person name="Gearin C.R."/>
            <person name="Giannoukos G."/>
            <person name="Goode T."/>
            <person name="Graham J."/>
            <person name="Grandbois E."/>
            <person name="Grewal S."/>
            <person name="Gyaltsen K."/>
            <person name="Hafez N."/>
            <person name="Hagos B."/>
            <person name="Hall J."/>
            <person name="Henson C."/>
            <person name="Hollinger A."/>
            <person name="Honan T."/>
            <person name="Huard M.D."/>
            <person name="Hughes L."/>
            <person name="Hurhula B."/>
            <person name="Husby M.E."/>
            <person name="Kamat A."/>
            <person name="Kanga B."/>
            <person name="Kashin S."/>
            <person name="Khazanovich D."/>
            <person name="Kisner P."/>
            <person name="Lance K."/>
            <person name="Lara M."/>
            <person name="Lee W."/>
            <person name="Lennon N."/>
            <person name="Letendre F."/>
            <person name="LeVine R."/>
            <person name="Lipovsky A."/>
            <person name="Liu X."/>
            <person name="Liu J."/>
            <person name="Liu S."/>
            <person name="Lokyitsang T."/>
            <person name="Lokyitsang Y."/>
            <person name="Lubonja R."/>
            <person name="Lui A."/>
            <person name="MacDonald P."/>
            <person name="Magnisalis V."/>
            <person name="Maru K."/>
            <person name="Matthews C."/>
            <person name="McCusker W."/>
            <person name="McDonough S."/>
            <person name="Mehta T."/>
            <person name="Meldrim J."/>
            <person name="Meneus L."/>
            <person name="Mihai O."/>
            <person name="Mihalev A."/>
            <person name="Mihova T."/>
            <person name="Mittelman R."/>
            <person name="Mlenga V."/>
            <person name="Montmayeur A."/>
            <person name="Mulrain L."/>
            <person name="Navidi A."/>
            <person name="Naylor J."/>
            <person name="Negash T."/>
            <person name="Nguyen T."/>
            <person name="Nguyen N."/>
            <person name="Nicol R."/>
            <person name="Norbu C."/>
            <person name="Norbu N."/>
            <person name="Novod N."/>
            <person name="O'Neill B."/>
            <person name="Osman S."/>
            <person name="Markiewicz E."/>
            <person name="Oyono O.L."/>
            <person name="Patti C."/>
            <person name="Phunkhang P."/>
            <person name="Pierre F."/>
            <person name="Priest M."/>
            <person name="Raghuraman S."/>
            <person name="Rege F."/>
            <person name="Reyes R."/>
            <person name="Rise C."/>
            <person name="Rogov P."/>
            <person name="Ross K."/>
            <person name="Ryan E."/>
            <person name="Settipalli S."/>
            <person name="Shea T."/>
            <person name="Sherpa N."/>
            <person name="Shi L."/>
            <person name="Shih D."/>
            <person name="Sparrow T."/>
            <person name="Spaulding J."/>
            <person name="Stalker J."/>
            <person name="Stange-Thomann N."/>
            <person name="Stavropoulos S."/>
            <person name="Stone C."/>
            <person name="Strader C."/>
            <person name="Tesfaye S."/>
            <person name="Thomson T."/>
            <person name="Thoulutsang Y."/>
            <person name="Thoulutsang D."/>
            <person name="Topham K."/>
            <person name="Topping I."/>
            <person name="Tsamla T."/>
            <person name="Vassiliev H."/>
            <person name="Vo A."/>
            <person name="Wangchuk T."/>
            <person name="Wangdi T."/>
            <person name="Weiand M."/>
            <person name="Wilkinson J."/>
            <person name="Wilson A."/>
            <person name="Yadav S."/>
            <person name="Young G."/>
            <person name="Yu Q."/>
            <person name="Zembek L."/>
            <person name="Zhong D."/>
            <person name="Zimmer A."/>
            <person name="Zwirko Z."/>
            <person name="Jaffe D.B."/>
            <person name="Alvarez P."/>
            <person name="Brockman W."/>
            <person name="Butler J."/>
            <person name="Chin C."/>
            <person name="Gnerre S."/>
            <person name="Grabherr M."/>
            <person name="Kleber M."/>
            <person name="Mauceli E."/>
            <person name="MacCallum I."/>
        </authorList>
    </citation>
    <scope>NUCLEOTIDE SEQUENCE [LARGE SCALE GENOMIC DNA]</scope>
    <source>
        <strain evidence="4">Tai18E2 / Tucson 14021-0261.01</strain>
    </source>
</reference>
<name>B4P153_DROYA</name>
<dbReference type="EMBL" id="CM000157">
    <property type="protein sequence ID" value="EDW88028.2"/>
    <property type="molecule type" value="Genomic_DNA"/>
</dbReference>
<dbReference type="HOGENOM" id="CLU_2075536_0_0_1"/>
<gene>
    <name evidence="3" type="primary">Dyak\GE18503</name>
    <name evidence="3" type="synonym">dyak_GLEANR_2291</name>
    <name evidence="3" type="synonym">GE18503</name>
    <name evidence="3" type="ORF">Dyak_GE18503</name>
</gene>
<accession>B4P153</accession>
<dbReference type="PANTHER" id="PTHR22803">
    <property type="entry name" value="MANNOSE, PHOSPHOLIPASE, LECTIN RECEPTOR RELATED"/>
    <property type="match status" value="1"/>
</dbReference>
<dbReference type="Pfam" id="PF00059">
    <property type="entry name" value="Lectin_C"/>
    <property type="match status" value="1"/>
</dbReference>
<feature type="domain" description="C-type lectin" evidence="2">
    <location>
        <begin position="33"/>
        <end position="159"/>
    </location>
</feature>
<feature type="chain" id="PRO_5006458661" description="C-type lectin domain-containing protein" evidence="1">
    <location>
        <begin position="24"/>
        <end position="179"/>
    </location>
</feature>
<keyword evidence="1" id="KW-0732">Signal</keyword>
<evidence type="ECO:0000313" key="4">
    <source>
        <dbReference type="Proteomes" id="UP000002282"/>
    </source>
</evidence>
<dbReference type="Gene3D" id="3.10.100.10">
    <property type="entry name" value="Mannose-Binding Protein A, subunit A"/>
    <property type="match status" value="1"/>
</dbReference>
<dbReference type="InterPro" id="IPR001304">
    <property type="entry name" value="C-type_lectin-like"/>
</dbReference>
<dbReference type="KEGG" id="dya:Dyak_GE18503"/>
<dbReference type="OrthoDB" id="7357196at2759"/>
<dbReference type="SUPFAM" id="SSF56436">
    <property type="entry name" value="C-type lectin-like"/>
    <property type="match status" value="1"/>
</dbReference>
<dbReference type="InterPro" id="IPR050111">
    <property type="entry name" value="C-type_lectin/snaclec_domain"/>
</dbReference>
<dbReference type="AlphaFoldDB" id="B4P153"/>
<organism evidence="3 4">
    <name type="scientific">Drosophila yakuba</name>
    <name type="common">Fruit fly</name>
    <dbReference type="NCBI Taxonomy" id="7245"/>
    <lineage>
        <taxon>Eukaryota</taxon>
        <taxon>Metazoa</taxon>
        <taxon>Ecdysozoa</taxon>
        <taxon>Arthropoda</taxon>
        <taxon>Hexapoda</taxon>
        <taxon>Insecta</taxon>
        <taxon>Pterygota</taxon>
        <taxon>Neoptera</taxon>
        <taxon>Endopterygota</taxon>
        <taxon>Diptera</taxon>
        <taxon>Brachycera</taxon>
        <taxon>Muscomorpha</taxon>
        <taxon>Ephydroidea</taxon>
        <taxon>Drosophilidae</taxon>
        <taxon>Drosophila</taxon>
        <taxon>Sophophora</taxon>
    </lineage>
</organism>
<dbReference type="FunFam" id="3.10.100.10:FF:000180">
    <property type="entry name" value="GD23749"/>
    <property type="match status" value="1"/>
</dbReference>
<keyword evidence="4" id="KW-1185">Reference proteome</keyword>
<evidence type="ECO:0000313" key="3">
    <source>
        <dbReference type="EMBL" id="EDW88028.2"/>
    </source>
</evidence>
<dbReference type="InterPro" id="IPR016186">
    <property type="entry name" value="C-type_lectin-like/link_sf"/>
</dbReference>
<dbReference type="Proteomes" id="UP000002282">
    <property type="component" value="Chromosome 2L"/>
</dbReference>
<evidence type="ECO:0000256" key="1">
    <source>
        <dbReference type="SAM" id="SignalP"/>
    </source>
</evidence>
<feature type="signal peptide" evidence="1">
    <location>
        <begin position="1"/>
        <end position="23"/>
    </location>
</feature>
<evidence type="ECO:0000259" key="2">
    <source>
        <dbReference type="PROSITE" id="PS50041"/>
    </source>
</evidence>
<protein>
    <recommendedName>
        <fullName evidence="2">C-type lectin domain-containing protein</fullName>
    </recommendedName>
</protein>
<sequence length="179" mass="20449">MIMYIKASFAFLLLALIWECSIAQTCEPPFSRVGNKCYHVILQKANWHVADRSCRKLGAELMVLDNEEDKLLTTEFLKSMGLSFTQSWHHSVWAGINCLGNRRTFLLAKNGDAVPYLNWVPREPNNASPEEDCVGFANYNGAFGYHDIECKVQFPFVCQRAPAADYFCLKRDLFLEVLL</sequence>
<dbReference type="InterPro" id="IPR016187">
    <property type="entry name" value="CTDL_fold"/>
</dbReference>
<dbReference type="CDD" id="cd00037">
    <property type="entry name" value="CLECT"/>
    <property type="match status" value="1"/>
</dbReference>
<proteinExistence type="predicted"/>
<dbReference type="SMART" id="SM00034">
    <property type="entry name" value="CLECT"/>
    <property type="match status" value="1"/>
</dbReference>
<dbReference type="PROSITE" id="PS50041">
    <property type="entry name" value="C_TYPE_LECTIN_2"/>
    <property type="match status" value="1"/>
</dbReference>
<reference evidence="3 4" key="2">
    <citation type="journal article" date="2007" name="PLoS Biol.">
        <title>Principles of genome evolution in the Drosophila melanogaster species group.</title>
        <authorList>
            <person name="Ranz J.M."/>
            <person name="Maurin D."/>
            <person name="Chan Y.S."/>
            <person name="von Grotthuss M."/>
            <person name="Hillier L.W."/>
            <person name="Roote J."/>
            <person name="Ashburner M."/>
            <person name="Bergman C.M."/>
        </authorList>
    </citation>
    <scope>NUCLEOTIDE SEQUENCE [LARGE SCALE GENOMIC DNA]</scope>
    <source>
        <strain evidence="4">Tai18E2 / Tucson 14021-0261.01</strain>
    </source>
</reference>